<comment type="caution">
    <text evidence="4">The sequence shown here is derived from an EMBL/GenBank/DDBJ whole genome shotgun (WGS) entry which is preliminary data.</text>
</comment>
<dbReference type="InterPro" id="IPR002192">
    <property type="entry name" value="PPDK_AMP/ATP-bd"/>
</dbReference>
<gene>
    <name evidence="4" type="ORF">BCR32DRAFT_324407</name>
</gene>
<dbReference type="GO" id="GO:0005524">
    <property type="term" value="F:ATP binding"/>
    <property type="evidence" value="ECO:0007669"/>
    <property type="project" value="UniProtKB-KW"/>
</dbReference>
<dbReference type="PANTHER" id="PTHR43615:SF1">
    <property type="entry name" value="PPDK_N DOMAIN-CONTAINING PROTEIN"/>
    <property type="match status" value="1"/>
</dbReference>
<dbReference type="Gene3D" id="3.30.470.20">
    <property type="entry name" value="ATP-grasp fold, B domain"/>
    <property type="match status" value="1"/>
</dbReference>
<keyword evidence="4" id="KW-0547">Nucleotide-binding</keyword>
<dbReference type="Gene3D" id="3.50.30.10">
    <property type="entry name" value="Phosphohistidine domain"/>
    <property type="match status" value="1"/>
</dbReference>
<sequence>MNEKETKIISLNSNTLADISQVGGKGYSLLKLNSLNLNVPSGIILTVDFFEDWIKKIKNSSLYNEFIFQLSKNNNDCQEILNNIKDWCLNNLTLSSTDKQNIENYLKKLFPDDFNKILYAVRSSSPEEDLSGASFAGNYETYLGTRFELLEEFILKSFISCIDYRVFKYKLEKGFDASDIKIAIVIMKQINCDVSGVGFSINPLNNDYDEVVITSNFGLGESVVGGIITPDEYIINKISKTIISEKLGSKDKIVKLNKNNGTSVLKQNCDKQKESSLSKEQIIEIVEKIIDIENNYDTPIDIEFGIENSILYILQARPITTYNKIPEEFLTKPNEKRQLYFDVTVGVQGFEEPMTTLGADVIKLIIHTAAELIPGIENIDNLKECVFDGIGGKLLVNFSNVMTKVKVETIINYASNINSLLKETLTNYGKEYKNEKVCEALSINIFGLILRIPIKRIIFPKFFAKSSKENLEFHMNQFITLTKKNVQKDLERKVPISITFEYLINDLIVHFRNYLIPVLANGMIGYFKLNNLFKEYIKDNSELREDFNNLIKCFPFVTVLMGLDLYKLSTYLDKEKYMNKSQDEFYQDFLDKKFPEKFYIEYETFMKKYGFRGERELDIFNKRYHEDPRTILDQIYSSVLKYDENNNPQLDFDKTNEKRPEIYKKLRKFAKEKGFSTKLEKAYFLTVNFFQYRESHKYYIVFIIGIMRELILKRAEILLKKELIDDINDIFKLRMKTLSNILQNVDAYTKEDIYAKIQEDNKYREIITTWKRQPVIFDSRGRIFSHERKGSSKKNQLIGDSVSYGKVRGKAKVLKSLNEKKFIPGEILVTKATDPGWTPLIINCGGIILEVGGMLQHGALVSREFNKPCVVGIDNVTEIIKDGEEIEVDAINGIVTLLEREE</sequence>
<keyword evidence="4" id="KW-0067">ATP-binding</keyword>
<accession>A0A1Y1XPJ4</accession>
<evidence type="ECO:0000259" key="2">
    <source>
        <dbReference type="Pfam" id="PF00391"/>
    </source>
</evidence>
<comment type="similarity">
    <text evidence="1">Belongs to the PEP-utilizing enzyme family.</text>
</comment>
<dbReference type="InterPro" id="IPR036637">
    <property type="entry name" value="Phosphohistidine_dom_sf"/>
</dbReference>
<dbReference type="PANTHER" id="PTHR43615">
    <property type="entry name" value="PHOSPHOENOLPYRUVATE SYNTHASE-RELATED"/>
    <property type="match status" value="1"/>
</dbReference>
<dbReference type="OrthoDB" id="6123450at2759"/>
<evidence type="ECO:0000313" key="4">
    <source>
        <dbReference type="EMBL" id="ORX87585.1"/>
    </source>
</evidence>
<evidence type="ECO:0000259" key="3">
    <source>
        <dbReference type="Pfam" id="PF01326"/>
    </source>
</evidence>
<dbReference type="Proteomes" id="UP000193944">
    <property type="component" value="Unassembled WGS sequence"/>
</dbReference>
<dbReference type="EMBL" id="MCFG01000007">
    <property type="protein sequence ID" value="ORX87585.1"/>
    <property type="molecule type" value="Genomic_DNA"/>
</dbReference>
<evidence type="ECO:0000313" key="5">
    <source>
        <dbReference type="Proteomes" id="UP000193944"/>
    </source>
</evidence>
<dbReference type="SUPFAM" id="SSF56059">
    <property type="entry name" value="Glutathione synthetase ATP-binding domain-like"/>
    <property type="match status" value="1"/>
</dbReference>
<proteinExistence type="inferred from homology"/>
<keyword evidence="5" id="KW-1185">Reference proteome</keyword>
<dbReference type="InterPro" id="IPR013815">
    <property type="entry name" value="ATP_grasp_subdomain_1"/>
</dbReference>
<feature type="domain" description="PEP-utilising enzyme mobile" evidence="2">
    <location>
        <begin position="824"/>
        <end position="893"/>
    </location>
</feature>
<reference evidence="4 5" key="1">
    <citation type="submission" date="2016-08" db="EMBL/GenBank/DDBJ databases">
        <title>A Parts List for Fungal Cellulosomes Revealed by Comparative Genomics.</title>
        <authorList>
            <consortium name="DOE Joint Genome Institute"/>
            <person name="Haitjema C.H."/>
            <person name="Gilmore S.P."/>
            <person name="Henske J.K."/>
            <person name="Solomon K.V."/>
            <person name="De Groot R."/>
            <person name="Kuo A."/>
            <person name="Mondo S.J."/>
            <person name="Salamov A.A."/>
            <person name="Labutti K."/>
            <person name="Zhao Z."/>
            <person name="Chiniquy J."/>
            <person name="Barry K."/>
            <person name="Brewer H.M."/>
            <person name="Purvine S.O."/>
            <person name="Wright A.T."/>
            <person name="Boxma B."/>
            <person name="Van Alen T."/>
            <person name="Hackstein J.H."/>
            <person name="Baker S.E."/>
            <person name="Grigoriev I.V."/>
            <person name="O'Malley M.A."/>
        </authorList>
    </citation>
    <scope>NUCLEOTIDE SEQUENCE [LARGE SCALE GENOMIC DNA]</scope>
    <source>
        <strain evidence="4 5">S4</strain>
    </source>
</reference>
<dbReference type="Pfam" id="PF00391">
    <property type="entry name" value="PEP-utilizers"/>
    <property type="match status" value="1"/>
</dbReference>
<dbReference type="AlphaFoldDB" id="A0A1Y1XPJ4"/>
<dbReference type="Pfam" id="PF01326">
    <property type="entry name" value="PPDK_N"/>
    <property type="match status" value="1"/>
</dbReference>
<evidence type="ECO:0000256" key="1">
    <source>
        <dbReference type="ARBA" id="ARBA00007837"/>
    </source>
</evidence>
<name>A0A1Y1XPJ4_9FUNG</name>
<dbReference type="Gene3D" id="3.30.1490.20">
    <property type="entry name" value="ATP-grasp fold, A domain"/>
    <property type="match status" value="1"/>
</dbReference>
<organism evidence="4 5">
    <name type="scientific">Anaeromyces robustus</name>
    <dbReference type="NCBI Taxonomy" id="1754192"/>
    <lineage>
        <taxon>Eukaryota</taxon>
        <taxon>Fungi</taxon>
        <taxon>Fungi incertae sedis</taxon>
        <taxon>Chytridiomycota</taxon>
        <taxon>Chytridiomycota incertae sedis</taxon>
        <taxon>Neocallimastigomycetes</taxon>
        <taxon>Neocallimastigales</taxon>
        <taxon>Neocallimastigaceae</taxon>
        <taxon>Anaeromyces</taxon>
    </lineage>
</organism>
<dbReference type="SUPFAM" id="SSF52009">
    <property type="entry name" value="Phosphohistidine domain"/>
    <property type="match status" value="1"/>
</dbReference>
<protein>
    <submittedName>
        <fullName evidence="4">Glutathione synthetase ATP-binding domain-like protein</fullName>
    </submittedName>
</protein>
<dbReference type="InterPro" id="IPR051549">
    <property type="entry name" value="PEP_Utilizing_Enz"/>
</dbReference>
<dbReference type="STRING" id="1754192.A0A1Y1XPJ4"/>
<feature type="domain" description="Pyruvate phosphate dikinase AMP/ATP-binding" evidence="3">
    <location>
        <begin position="20"/>
        <end position="328"/>
    </location>
</feature>
<reference evidence="4 5" key="2">
    <citation type="submission" date="2016-08" db="EMBL/GenBank/DDBJ databases">
        <title>Pervasive Adenine N6-methylation of Active Genes in Fungi.</title>
        <authorList>
            <consortium name="DOE Joint Genome Institute"/>
            <person name="Mondo S.J."/>
            <person name="Dannebaum R.O."/>
            <person name="Kuo R.C."/>
            <person name="Labutti K."/>
            <person name="Haridas S."/>
            <person name="Kuo A."/>
            <person name="Salamov A."/>
            <person name="Ahrendt S.R."/>
            <person name="Lipzen A."/>
            <person name="Sullivan W."/>
            <person name="Andreopoulos W.B."/>
            <person name="Clum A."/>
            <person name="Lindquist E."/>
            <person name="Daum C."/>
            <person name="Ramamoorthy G.K."/>
            <person name="Gryganskyi A."/>
            <person name="Culley D."/>
            <person name="Magnuson J.K."/>
            <person name="James T.Y."/>
            <person name="O'Malley M.A."/>
            <person name="Stajich J.E."/>
            <person name="Spatafora J.W."/>
            <person name="Visel A."/>
            <person name="Grigoriev I.V."/>
        </authorList>
    </citation>
    <scope>NUCLEOTIDE SEQUENCE [LARGE SCALE GENOMIC DNA]</scope>
    <source>
        <strain evidence="4 5">S4</strain>
    </source>
</reference>
<dbReference type="InterPro" id="IPR008279">
    <property type="entry name" value="PEP-util_enz_mobile_dom"/>
</dbReference>
<dbReference type="GO" id="GO:0016301">
    <property type="term" value="F:kinase activity"/>
    <property type="evidence" value="ECO:0007669"/>
    <property type="project" value="InterPro"/>
</dbReference>